<evidence type="ECO:0000256" key="2">
    <source>
        <dbReference type="ARBA" id="ARBA00022801"/>
    </source>
</evidence>
<keyword evidence="6" id="KW-1185">Reference proteome</keyword>
<gene>
    <name evidence="5" type="ORF">DRF67_19535</name>
</gene>
<dbReference type="InterPro" id="IPR002018">
    <property type="entry name" value="CarbesteraseB"/>
</dbReference>
<dbReference type="GO" id="GO:0016787">
    <property type="term" value="F:hydrolase activity"/>
    <property type="evidence" value="ECO:0007669"/>
    <property type="project" value="UniProtKB-KW"/>
</dbReference>
<dbReference type="EMBL" id="QNVV01000024">
    <property type="protein sequence ID" value="REC43395.1"/>
    <property type="molecule type" value="Genomic_DNA"/>
</dbReference>
<dbReference type="PANTHER" id="PTHR11559">
    <property type="entry name" value="CARBOXYLESTERASE"/>
    <property type="match status" value="1"/>
</dbReference>
<dbReference type="InterPro" id="IPR019826">
    <property type="entry name" value="Carboxylesterase_B_AS"/>
</dbReference>
<dbReference type="AlphaFoldDB" id="A0A3D9AQB1"/>
<comment type="caution">
    <text evidence="5">The sequence shown here is derived from an EMBL/GenBank/DDBJ whole genome shotgun (WGS) entry which is preliminary data.</text>
</comment>
<feature type="domain" description="Carboxylesterase type B" evidence="4">
    <location>
        <begin position="31"/>
        <end position="317"/>
    </location>
</feature>
<sequence>MTPNQQNTTIFETRFGRIIALKEEGIIRAKSIRYAFSERFQKPVPAEPSASVMVSPDKTPVCPQVLSPLVEKMIGATPVETFQPDESTQYLSVARPEVIEENEKCPVIVWIHGGSHEIGCGDLPTADPAEWVKEQHIIVVTVSYRLGLFGFLGGDGERPPNLGLLDIIEALKWIKSNIADFGGDPDNITLFGQSSGGDAIAHLMISEGVEGLFQRVIMQSAPLGLRHKRQKMSADFLRKTEKLKDEVDVLKMMDEYGKLVPSIIRYGLKAAMPFGVQYSFPPLCTEEESMAQWKKNAKNYDVLIGFNNDETAFYLKTSDALNKYFGKGWGLKVMDKTVEKTTELIYGKPARQFAQHLAEAGGNVYLFRIHSKLKDNPIGAPHCIDLPLIFGNESAWKSSGLLKDIPWSHIHEYGKQIRALWAEFARTGKISKHSGRPAILEVKKVDVQQNIQ</sequence>
<keyword evidence="2 3" id="KW-0378">Hydrolase</keyword>
<dbReference type="InterPro" id="IPR029058">
    <property type="entry name" value="AB_hydrolase_fold"/>
</dbReference>
<dbReference type="PROSITE" id="PS00122">
    <property type="entry name" value="CARBOXYLESTERASE_B_1"/>
    <property type="match status" value="1"/>
</dbReference>
<dbReference type="Pfam" id="PF00135">
    <property type="entry name" value="COesterase"/>
    <property type="match status" value="2"/>
</dbReference>
<accession>A0A3D9AQB1</accession>
<proteinExistence type="inferred from homology"/>
<evidence type="ECO:0000256" key="1">
    <source>
        <dbReference type="ARBA" id="ARBA00005964"/>
    </source>
</evidence>
<name>A0A3D9AQB1_9FLAO</name>
<dbReference type="EC" id="3.1.1.-" evidence="3"/>
<reference evidence="5 6" key="1">
    <citation type="submission" date="2018-06" db="EMBL/GenBank/DDBJ databases">
        <title>Novel Chryseobacterium species.</title>
        <authorList>
            <person name="Newman J."/>
            <person name="Hugo C."/>
            <person name="Oosthuizen L."/>
            <person name="Charimba G."/>
        </authorList>
    </citation>
    <scope>NUCLEOTIDE SEQUENCE [LARGE SCALE GENOMIC DNA]</scope>
    <source>
        <strain evidence="5 6">7_F195</strain>
    </source>
</reference>
<evidence type="ECO:0000313" key="5">
    <source>
        <dbReference type="EMBL" id="REC43395.1"/>
    </source>
</evidence>
<dbReference type="OrthoDB" id="9775851at2"/>
<dbReference type="InterPro" id="IPR050309">
    <property type="entry name" value="Type-B_Carboxylest/Lipase"/>
</dbReference>
<feature type="domain" description="Carboxylesterase type B" evidence="4">
    <location>
        <begin position="332"/>
        <end position="433"/>
    </location>
</feature>
<evidence type="ECO:0000259" key="4">
    <source>
        <dbReference type="Pfam" id="PF00135"/>
    </source>
</evidence>
<evidence type="ECO:0000256" key="3">
    <source>
        <dbReference type="RuleBase" id="RU361235"/>
    </source>
</evidence>
<protein>
    <recommendedName>
        <fullName evidence="3">Carboxylic ester hydrolase</fullName>
        <ecNumber evidence="3">3.1.1.-</ecNumber>
    </recommendedName>
</protein>
<comment type="similarity">
    <text evidence="1 3">Belongs to the type-B carboxylesterase/lipase family.</text>
</comment>
<dbReference type="RefSeq" id="WP_115929984.1">
    <property type="nucleotide sequence ID" value="NZ_QNVV01000024.1"/>
</dbReference>
<evidence type="ECO:0000313" key="6">
    <source>
        <dbReference type="Proteomes" id="UP000256257"/>
    </source>
</evidence>
<dbReference type="Proteomes" id="UP000256257">
    <property type="component" value="Unassembled WGS sequence"/>
</dbReference>
<dbReference type="Gene3D" id="3.40.50.1820">
    <property type="entry name" value="alpha/beta hydrolase"/>
    <property type="match status" value="1"/>
</dbReference>
<dbReference type="SUPFAM" id="SSF53474">
    <property type="entry name" value="alpha/beta-Hydrolases"/>
    <property type="match status" value="1"/>
</dbReference>
<organism evidence="5 6">
    <name type="scientific">Chryseobacterium pennipullorum</name>
    <dbReference type="NCBI Taxonomy" id="2258963"/>
    <lineage>
        <taxon>Bacteria</taxon>
        <taxon>Pseudomonadati</taxon>
        <taxon>Bacteroidota</taxon>
        <taxon>Flavobacteriia</taxon>
        <taxon>Flavobacteriales</taxon>
        <taxon>Weeksellaceae</taxon>
        <taxon>Chryseobacterium group</taxon>
        <taxon>Chryseobacterium</taxon>
    </lineage>
</organism>